<comment type="caution">
    <text evidence="1">The sequence shown here is derived from an EMBL/GenBank/DDBJ whole genome shotgun (WGS) entry which is preliminary data.</text>
</comment>
<accession>A0A7J7JYB5</accession>
<proteinExistence type="predicted"/>
<evidence type="ECO:0000313" key="2">
    <source>
        <dbReference type="Proteomes" id="UP000593567"/>
    </source>
</evidence>
<gene>
    <name evidence="1" type="ORF">EB796_010814</name>
</gene>
<sequence length="311" mass="35117">MVTYAGLVGVLLIFSIKFRTTRVLKTLASELYGDKPVTLLPPYILTHTESSLQAHSYKYSKLTLRSMMGSLRLSADSELTRAEELNSCMKYLETQAKNGQELVEELAKYDRSLLLEVVLSYTSLTSMRWSSSVVLRLLSYLTLPSQVVLAVADAAVRHADSDLVKYLTFVREELPEPVIVSLLTHYIKNIPQSDVTMDTDSSGHDSGILDIPSELITPIETLLSKHITDVYAVEAVRRMNFDYVLVLLKHLNTLLSDVRIPDADWILDGERMCRWCTVILDAHSTQLILSNQAQLLVSLHENIRRQVNIHL</sequence>
<evidence type="ECO:0000313" key="1">
    <source>
        <dbReference type="EMBL" id="KAF6030885.1"/>
    </source>
</evidence>
<protein>
    <submittedName>
        <fullName evidence="1">Uncharacterized protein</fullName>
    </submittedName>
</protein>
<reference evidence="1" key="1">
    <citation type="submission" date="2020-06" db="EMBL/GenBank/DDBJ databases">
        <title>Draft genome of Bugula neritina, a colonial animal packing powerful symbionts and potential medicines.</title>
        <authorList>
            <person name="Rayko M."/>
        </authorList>
    </citation>
    <scope>NUCLEOTIDE SEQUENCE [LARGE SCALE GENOMIC DNA]</scope>
    <source>
        <strain evidence="1">Kwan_BN1</strain>
    </source>
</reference>
<dbReference type="EMBL" id="VXIV02001660">
    <property type="protein sequence ID" value="KAF6030885.1"/>
    <property type="molecule type" value="Genomic_DNA"/>
</dbReference>
<dbReference type="Proteomes" id="UP000593567">
    <property type="component" value="Unassembled WGS sequence"/>
</dbReference>
<organism evidence="1 2">
    <name type="scientific">Bugula neritina</name>
    <name type="common">Brown bryozoan</name>
    <name type="synonym">Sertularia neritina</name>
    <dbReference type="NCBI Taxonomy" id="10212"/>
    <lineage>
        <taxon>Eukaryota</taxon>
        <taxon>Metazoa</taxon>
        <taxon>Spiralia</taxon>
        <taxon>Lophotrochozoa</taxon>
        <taxon>Bryozoa</taxon>
        <taxon>Gymnolaemata</taxon>
        <taxon>Cheilostomatida</taxon>
        <taxon>Flustrina</taxon>
        <taxon>Buguloidea</taxon>
        <taxon>Bugulidae</taxon>
        <taxon>Bugula</taxon>
    </lineage>
</organism>
<dbReference type="AlphaFoldDB" id="A0A7J7JYB5"/>
<name>A0A7J7JYB5_BUGNE</name>
<keyword evidence="2" id="KW-1185">Reference proteome</keyword>